<accession>A0A7W7T8V4</accession>
<evidence type="ECO:0000313" key="3">
    <source>
        <dbReference type="Proteomes" id="UP000542674"/>
    </source>
</evidence>
<keyword evidence="1" id="KW-0732">Signal</keyword>
<feature type="chain" id="PRO_5030776808" description="Secreted protein" evidence="1">
    <location>
        <begin position="31"/>
        <end position="220"/>
    </location>
</feature>
<dbReference type="RefSeq" id="WP_184673394.1">
    <property type="nucleotide sequence ID" value="NZ_BAABAI010000041.1"/>
</dbReference>
<organism evidence="2 3">
    <name type="scientific">Saccharothrix violaceirubra</name>
    <dbReference type="NCBI Taxonomy" id="413306"/>
    <lineage>
        <taxon>Bacteria</taxon>
        <taxon>Bacillati</taxon>
        <taxon>Actinomycetota</taxon>
        <taxon>Actinomycetes</taxon>
        <taxon>Pseudonocardiales</taxon>
        <taxon>Pseudonocardiaceae</taxon>
        <taxon>Saccharothrix</taxon>
    </lineage>
</organism>
<dbReference type="EMBL" id="JACHJS010000001">
    <property type="protein sequence ID" value="MBB4968127.1"/>
    <property type="molecule type" value="Genomic_DNA"/>
</dbReference>
<gene>
    <name evidence="2" type="ORF">F4559_005486</name>
</gene>
<protein>
    <recommendedName>
        <fullName evidence="4">Secreted protein</fullName>
    </recommendedName>
</protein>
<feature type="signal peptide" evidence="1">
    <location>
        <begin position="1"/>
        <end position="30"/>
    </location>
</feature>
<keyword evidence="3" id="KW-1185">Reference proteome</keyword>
<evidence type="ECO:0000313" key="2">
    <source>
        <dbReference type="EMBL" id="MBB4968127.1"/>
    </source>
</evidence>
<evidence type="ECO:0000256" key="1">
    <source>
        <dbReference type="SAM" id="SignalP"/>
    </source>
</evidence>
<evidence type="ECO:0008006" key="4">
    <source>
        <dbReference type="Google" id="ProtNLM"/>
    </source>
</evidence>
<proteinExistence type="predicted"/>
<dbReference type="AlphaFoldDB" id="A0A7W7T8V4"/>
<reference evidence="2 3" key="1">
    <citation type="submission" date="2020-08" db="EMBL/GenBank/DDBJ databases">
        <title>Sequencing the genomes of 1000 actinobacteria strains.</title>
        <authorList>
            <person name="Klenk H.-P."/>
        </authorList>
    </citation>
    <scope>NUCLEOTIDE SEQUENCE [LARGE SCALE GENOMIC DNA]</scope>
    <source>
        <strain evidence="2 3">DSM 45084</strain>
    </source>
</reference>
<name>A0A7W7T8V4_9PSEU</name>
<comment type="caution">
    <text evidence="2">The sequence shown here is derived from an EMBL/GenBank/DDBJ whole genome shotgun (WGS) entry which is preliminary data.</text>
</comment>
<dbReference type="Proteomes" id="UP000542674">
    <property type="component" value="Unassembled WGS sequence"/>
</dbReference>
<sequence length="220" mass="22498">MNHNRAHRRAAVVAAALVTGLLATATPALADNPPGIASVGAANFVEDGDTSYIADLAQCAVDGTTYRSTIGKSDTGVKFGPGYSTCTTTVVDPEEETTSTRSEANGTLFELSALVSESGPRLKVGSWRSTCSATQGGTTAGWSISGLSGFTGLPAQIPANYVLPIKRGTTVLATATFSEITLPNPNDGSLDMNLLHIRFTPASGITGDVVLGHVACSPTP</sequence>